<sequence length="84" mass="9440">MLLSTVFLDKCMLTGEDVSVAVDSFLVSEKLQQHNSTLVQYGRASVLLIDIVDLANHVRRDVITRMLYIPGNFKICKVGIQIFV</sequence>
<evidence type="ECO:0000313" key="1">
    <source>
        <dbReference type="EMBL" id="KAL2630405.1"/>
    </source>
</evidence>
<keyword evidence="2" id="KW-1185">Reference proteome</keyword>
<evidence type="ECO:0000313" key="2">
    <source>
        <dbReference type="Proteomes" id="UP001605036"/>
    </source>
</evidence>
<gene>
    <name evidence="1" type="ORF">R1flu_015091</name>
</gene>
<organism evidence="1 2">
    <name type="scientific">Riccia fluitans</name>
    <dbReference type="NCBI Taxonomy" id="41844"/>
    <lineage>
        <taxon>Eukaryota</taxon>
        <taxon>Viridiplantae</taxon>
        <taxon>Streptophyta</taxon>
        <taxon>Embryophyta</taxon>
        <taxon>Marchantiophyta</taxon>
        <taxon>Marchantiopsida</taxon>
        <taxon>Marchantiidae</taxon>
        <taxon>Marchantiales</taxon>
        <taxon>Ricciaceae</taxon>
        <taxon>Riccia</taxon>
    </lineage>
</organism>
<accession>A0ABD1YIC6</accession>
<protein>
    <submittedName>
        <fullName evidence="1">Uncharacterized protein</fullName>
    </submittedName>
</protein>
<reference evidence="1 2" key="1">
    <citation type="submission" date="2024-09" db="EMBL/GenBank/DDBJ databases">
        <title>Chromosome-scale assembly of Riccia fluitans.</title>
        <authorList>
            <person name="Paukszto L."/>
            <person name="Sawicki J."/>
            <person name="Karawczyk K."/>
            <person name="Piernik-Szablinska J."/>
            <person name="Szczecinska M."/>
            <person name="Mazdziarz M."/>
        </authorList>
    </citation>
    <scope>NUCLEOTIDE SEQUENCE [LARGE SCALE GENOMIC DNA]</scope>
    <source>
        <strain evidence="1">Rf_01</strain>
        <tissue evidence="1">Aerial parts of the thallus</tissue>
    </source>
</reference>
<dbReference type="Proteomes" id="UP001605036">
    <property type="component" value="Unassembled WGS sequence"/>
</dbReference>
<dbReference type="EMBL" id="JBHFFA010000004">
    <property type="protein sequence ID" value="KAL2630405.1"/>
    <property type="molecule type" value="Genomic_DNA"/>
</dbReference>
<name>A0ABD1YIC6_9MARC</name>
<comment type="caution">
    <text evidence="1">The sequence shown here is derived from an EMBL/GenBank/DDBJ whole genome shotgun (WGS) entry which is preliminary data.</text>
</comment>
<dbReference type="AlphaFoldDB" id="A0ABD1YIC6"/>
<proteinExistence type="predicted"/>